<feature type="transmembrane region" description="Helical" evidence="1">
    <location>
        <begin position="387"/>
        <end position="408"/>
    </location>
</feature>
<reference evidence="2 3" key="1">
    <citation type="submission" date="2024-01" db="EMBL/GenBank/DDBJ databases">
        <title>Complete genome of Cladobotryum mycophilum ATHUM6906.</title>
        <authorList>
            <person name="Christinaki A.C."/>
            <person name="Myridakis A.I."/>
            <person name="Kouvelis V.N."/>
        </authorList>
    </citation>
    <scope>NUCLEOTIDE SEQUENCE [LARGE SCALE GENOMIC DNA]</scope>
    <source>
        <strain evidence="2 3">ATHUM6906</strain>
    </source>
</reference>
<protein>
    <submittedName>
        <fullName evidence="2">Uncharacterized protein</fullName>
    </submittedName>
</protein>
<evidence type="ECO:0000313" key="3">
    <source>
        <dbReference type="Proteomes" id="UP001338125"/>
    </source>
</evidence>
<evidence type="ECO:0000256" key="1">
    <source>
        <dbReference type="SAM" id="Phobius"/>
    </source>
</evidence>
<keyword evidence="1" id="KW-0812">Transmembrane</keyword>
<dbReference type="Proteomes" id="UP001338125">
    <property type="component" value="Unassembled WGS sequence"/>
</dbReference>
<keyword evidence="1" id="KW-1133">Transmembrane helix</keyword>
<name>A0ABR0SQ31_9HYPO</name>
<sequence>MCTYGSISTLVIGLALIALREPLRQRPVGRICRLTLFSLLVAFLIVSLVPTSVFIQDPLLASCAWKILTSKGGLDKATLNLISSALLDIFFNASTFVMTVTDVSPWVSDLVFVKGKEALRFMTDKLSRLESAKGKWWNYRQLTSTLHLSGLYMDLYKSPAAKPCWMAVGLIWTGFRLRLERQNDIPGGDKIWGFSQVIAMFSLMIPSTVVVVKIKSSQLRPEDSISDNGVPNSSPAQSSEFGPVPLPVHLMPESQDTSGETVLMRVDNDSQTTSSWKLWVTVLIVLYNLAAIAQVLCRGSFHSGFDGLGVVTPRVELQIREKTIIMRVFNPVWFAASVAWGFFSCAGTLIVLPLSTRNWSQEHGLGSVFPVGEDGSARLTVKVPHGILILSCIPLGIMILGQIIRCIVCSKGFQRWKARTLAPENADVELAALPQRHTASGPKLQFLRDALNIVRNRPLMSFSCDDSNAYFRPPNIVNPLYALYYSYDLDINVHHTTLSDLLDGTENVIANETIKGRCDQHQYQHQCPQAQGRRFKSRQKQLKKFYSVSPPTVTLKPMVRLNAQRALKTSLRDEFIQDYQIYTFHKLNWKSLVWAGWAAGTPSSRSALAIGHDLASIPHQRPNGSHI</sequence>
<accession>A0ABR0SQ31</accession>
<feature type="transmembrane region" description="Helical" evidence="1">
    <location>
        <begin position="191"/>
        <end position="212"/>
    </location>
</feature>
<dbReference type="EMBL" id="JAVFKD010000010">
    <property type="protein sequence ID" value="KAK5994288.1"/>
    <property type="molecule type" value="Genomic_DNA"/>
</dbReference>
<evidence type="ECO:0000313" key="2">
    <source>
        <dbReference type="EMBL" id="KAK5994288.1"/>
    </source>
</evidence>
<gene>
    <name evidence="2" type="ORF">PT974_04760</name>
</gene>
<keyword evidence="3" id="KW-1185">Reference proteome</keyword>
<keyword evidence="1" id="KW-0472">Membrane</keyword>
<proteinExistence type="predicted"/>
<organism evidence="2 3">
    <name type="scientific">Cladobotryum mycophilum</name>
    <dbReference type="NCBI Taxonomy" id="491253"/>
    <lineage>
        <taxon>Eukaryota</taxon>
        <taxon>Fungi</taxon>
        <taxon>Dikarya</taxon>
        <taxon>Ascomycota</taxon>
        <taxon>Pezizomycotina</taxon>
        <taxon>Sordariomycetes</taxon>
        <taxon>Hypocreomycetidae</taxon>
        <taxon>Hypocreales</taxon>
        <taxon>Hypocreaceae</taxon>
        <taxon>Cladobotryum</taxon>
    </lineage>
</organism>
<feature type="transmembrane region" description="Helical" evidence="1">
    <location>
        <begin position="36"/>
        <end position="56"/>
    </location>
</feature>
<comment type="caution">
    <text evidence="2">The sequence shown here is derived from an EMBL/GenBank/DDBJ whole genome shotgun (WGS) entry which is preliminary data.</text>
</comment>
<feature type="transmembrane region" description="Helical" evidence="1">
    <location>
        <begin position="332"/>
        <end position="352"/>
    </location>
</feature>